<feature type="compositionally biased region" description="Gly residues" evidence="18">
    <location>
        <begin position="345"/>
        <end position="365"/>
    </location>
</feature>
<dbReference type="Gene3D" id="6.10.140.2220">
    <property type="match status" value="1"/>
</dbReference>
<feature type="compositionally biased region" description="Gly residues" evidence="18">
    <location>
        <begin position="896"/>
        <end position="916"/>
    </location>
</feature>
<organism evidence="20 21">
    <name type="scientific">Chlamydomonas reinhardtii</name>
    <name type="common">Chlamydomonas smithii</name>
    <dbReference type="NCBI Taxonomy" id="3055"/>
    <lineage>
        <taxon>Eukaryota</taxon>
        <taxon>Viridiplantae</taxon>
        <taxon>Chlorophyta</taxon>
        <taxon>core chlorophytes</taxon>
        <taxon>Chlorophyceae</taxon>
        <taxon>CS clade</taxon>
        <taxon>Chlamydomonadales</taxon>
        <taxon>Chlamydomonadaceae</taxon>
        <taxon>Chlamydomonas</taxon>
    </lineage>
</organism>
<comment type="pathway">
    <text evidence="14">Cofactor biosynthesis; tocopherol biosynthesis.</text>
</comment>
<dbReference type="PANTHER" id="PTHR32523:SF8">
    <property type="entry name" value="DOLICHOL KINASE"/>
    <property type="match status" value="1"/>
</dbReference>
<evidence type="ECO:0000256" key="15">
    <source>
        <dbReference type="ARBA" id="ARBA00039024"/>
    </source>
</evidence>
<evidence type="ECO:0000313" key="21">
    <source>
        <dbReference type="Proteomes" id="UP000006906"/>
    </source>
</evidence>
<feature type="region of interest" description="Disordered" evidence="18">
    <location>
        <begin position="214"/>
        <end position="249"/>
    </location>
</feature>
<comment type="similarity">
    <text evidence="2">Belongs to the polyprenol kinase family.</text>
</comment>
<accession>A0A2K3D800</accession>
<feature type="region of interest" description="Disordered" evidence="18">
    <location>
        <begin position="755"/>
        <end position="788"/>
    </location>
</feature>
<evidence type="ECO:0000256" key="16">
    <source>
        <dbReference type="ARBA" id="ARBA00048889"/>
    </source>
</evidence>
<dbReference type="GO" id="GO:0010276">
    <property type="term" value="F:phytol kinase activity"/>
    <property type="evidence" value="ECO:0007669"/>
    <property type="project" value="UniProtKB-EC"/>
</dbReference>
<dbReference type="RefSeq" id="XP_042919531.1">
    <property type="nucleotide sequence ID" value="XM_043067535.1"/>
</dbReference>
<dbReference type="EC" id="2.7.1.182" evidence="15"/>
<evidence type="ECO:0000256" key="7">
    <source>
        <dbReference type="ARBA" id="ARBA00022723"/>
    </source>
</evidence>
<feature type="compositionally biased region" description="Low complexity" evidence="18">
    <location>
        <begin position="720"/>
        <end position="736"/>
    </location>
</feature>
<evidence type="ECO:0000256" key="10">
    <source>
        <dbReference type="ARBA" id="ARBA00022833"/>
    </source>
</evidence>
<evidence type="ECO:0000259" key="19">
    <source>
        <dbReference type="PROSITE" id="PS50865"/>
    </source>
</evidence>
<dbReference type="InParanoid" id="A0A2K3D800"/>
<comment type="subcellular location">
    <subcellularLocation>
        <location evidence="1">Plastid</location>
        <location evidence="1">Chloroplast membrane</location>
        <topology evidence="1">Multi-pass membrane protein</topology>
    </subcellularLocation>
</comment>
<keyword evidence="4" id="KW-0934">Plastid</keyword>
<gene>
    <name evidence="20" type="ORF">CHLRE_11g467782v5</name>
</gene>
<keyword evidence="6" id="KW-0812">Transmembrane</keyword>
<evidence type="ECO:0000313" key="20">
    <source>
        <dbReference type="EMBL" id="PNW76662.1"/>
    </source>
</evidence>
<dbReference type="EMBL" id="CM008972">
    <property type="protein sequence ID" value="PNW76662.1"/>
    <property type="molecule type" value="Genomic_DNA"/>
</dbReference>
<feature type="region of interest" description="Disordered" evidence="18">
    <location>
        <begin position="712"/>
        <end position="736"/>
    </location>
</feature>
<evidence type="ECO:0000256" key="9">
    <source>
        <dbReference type="ARBA" id="ARBA00022777"/>
    </source>
</evidence>
<keyword evidence="8 17" id="KW-0863">Zinc-finger</keyword>
<evidence type="ECO:0000256" key="13">
    <source>
        <dbReference type="ARBA" id="ARBA00023136"/>
    </source>
</evidence>
<keyword evidence="21" id="KW-1185">Reference proteome</keyword>
<evidence type="ECO:0000256" key="3">
    <source>
        <dbReference type="ARBA" id="ARBA00022528"/>
    </source>
</evidence>
<keyword evidence="3" id="KW-0150">Chloroplast</keyword>
<name>A0A2K3D800_CHLRE</name>
<evidence type="ECO:0000256" key="17">
    <source>
        <dbReference type="PROSITE-ProRule" id="PRU00134"/>
    </source>
</evidence>
<dbReference type="PANTHER" id="PTHR32523">
    <property type="entry name" value="PHYTOL KINASE 1, CHLOROPLASTIC"/>
    <property type="match status" value="1"/>
</dbReference>
<protein>
    <recommendedName>
        <fullName evidence="15">phytol kinase</fullName>
        <ecNumber evidence="15">2.7.1.182</ecNumber>
    </recommendedName>
</protein>
<dbReference type="InterPro" id="IPR002893">
    <property type="entry name" value="Znf_MYND"/>
</dbReference>
<keyword evidence="10" id="KW-0862">Zinc</keyword>
<dbReference type="SUPFAM" id="SSF144232">
    <property type="entry name" value="HIT/MYND zinc finger-like"/>
    <property type="match status" value="1"/>
</dbReference>
<keyword evidence="5" id="KW-0808">Transferase</keyword>
<evidence type="ECO:0000256" key="14">
    <source>
        <dbReference type="ARBA" id="ARBA00024015"/>
    </source>
</evidence>
<keyword evidence="13" id="KW-0472">Membrane</keyword>
<evidence type="ECO:0000256" key="5">
    <source>
        <dbReference type="ARBA" id="ARBA00022679"/>
    </source>
</evidence>
<feature type="compositionally biased region" description="Gly residues" evidence="18">
    <location>
        <begin position="227"/>
        <end position="244"/>
    </location>
</feature>
<evidence type="ECO:0000256" key="12">
    <source>
        <dbReference type="ARBA" id="ARBA00022989"/>
    </source>
</evidence>
<feature type="region of interest" description="Disordered" evidence="18">
    <location>
        <begin position="613"/>
        <end position="677"/>
    </location>
</feature>
<reference evidence="20 21" key="1">
    <citation type="journal article" date="2007" name="Science">
        <title>The Chlamydomonas genome reveals the evolution of key animal and plant functions.</title>
        <authorList>
            <person name="Merchant S.S."/>
            <person name="Prochnik S.E."/>
            <person name="Vallon O."/>
            <person name="Harris E.H."/>
            <person name="Karpowicz S.J."/>
            <person name="Witman G.B."/>
            <person name="Terry A."/>
            <person name="Salamov A."/>
            <person name="Fritz-Laylin L.K."/>
            <person name="Marechal-Drouard L."/>
            <person name="Marshall W.F."/>
            <person name="Qu L.H."/>
            <person name="Nelson D.R."/>
            <person name="Sanderfoot A.A."/>
            <person name="Spalding M.H."/>
            <person name="Kapitonov V.V."/>
            <person name="Ren Q."/>
            <person name="Ferris P."/>
            <person name="Lindquist E."/>
            <person name="Shapiro H."/>
            <person name="Lucas S.M."/>
            <person name="Grimwood J."/>
            <person name="Schmutz J."/>
            <person name="Cardol P."/>
            <person name="Cerutti H."/>
            <person name="Chanfreau G."/>
            <person name="Chen C.L."/>
            <person name="Cognat V."/>
            <person name="Croft M.T."/>
            <person name="Dent R."/>
            <person name="Dutcher S."/>
            <person name="Fernandez E."/>
            <person name="Fukuzawa H."/>
            <person name="Gonzalez-Ballester D."/>
            <person name="Gonzalez-Halphen D."/>
            <person name="Hallmann A."/>
            <person name="Hanikenne M."/>
            <person name="Hippler M."/>
            <person name="Inwood W."/>
            <person name="Jabbari K."/>
            <person name="Kalanon M."/>
            <person name="Kuras R."/>
            <person name="Lefebvre P.A."/>
            <person name="Lemaire S.D."/>
            <person name="Lobanov A.V."/>
            <person name="Lohr M."/>
            <person name="Manuell A."/>
            <person name="Meier I."/>
            <person name="Mets L."/>
            <person name="Mittag M."/>
            <person name="Mittelmeier T."/>
            <person name="Moroney J.V."/>
            <person name="Moseley J."/>
            <person name="Napoli C."/>
            <person name="Nedelcu A.M."/>
            <person name="Niyogi K."/>
            <person name="Novoselov S.V."/>
            <person name="Paulsen I.T."/>
            <person name="Pazour G."/>
            <person name="Purton S."/>
            <person name="Ral J.P."/>
            <person name="Riano-Pachon D.M."/>
            <person name="Riekhof W."/>
            <person name="Rymarquis L."/>
            <person name="Schroda M."/>
            <person name="Stern D."/>
            <person name="Umen J."/>
            <person name="Willows R."/>
            <person name="Wilson N."/>
            <person name="Zimmer S.L."/>
            <person name="Allmer J."/>
            <person name="Balk J."/>
            <person name="Bisova K."/>
            <person name="Chen C.J."/>
            <person name="Elias M."/>
            <person name="Gendler K."/>
            <person name="Hauser C."/>
            <person name="Lamb M.R."/>
            <person name="Ledford H."/>
            <person name="Long J.C."/>
            <person name="Minagawa J."/>
            <person name="Page M.D."/>
            <person name="Pan J."/>
            <person name="Pootakham W."/>
            <person name="Roje S."/>
            <person name="Rose A."/>
            <person name="Stahlberg E."/>
            <person name="Terauchi A.M."/>
            <person name="Yang P."/>
            <person name="Ball S."/>
            <person name="Bowler C."/>
            <person name="Dieckmann C.L."/>
            <person name="Gladyshev V.N."/>
            <person name="Green P."/>
            <person name="Jorgensen R."/>
            <person name="Mayfield S."/>
            <person name="Mueller-Roeber B."/>
            <person name="Rajamani S."/>
            <person name="Sayre R.T."/>
            <person name="Brokstein P."/>
            <person name="Dubchak I."/>
            <person name="Goodstein D."/>
            <person name="Hornick L."/>
            <person name="Huang Y.W."/>
            <person name="Jhaveri J."/>
            <person name="Luo Y."/>
            <person name="Martinez D."/>
            <person name="Ngau W.C."/>
            <person name="Otillar B."/>
            <person name="Poliakov A."/>
            <person name="Porter A."/>
            <person name="Szajkowski L."/>
            <person name="Werner G."/>
            <person name="Zhou K."/>
            <person name="Grigoriev I.V."/>
            <person name="Rokhsar D.S."/>
            <person name="Grossman A.R."/>
        </authorList>
    </citation>
    <scope>NUCLEOTIDE SEQUENCE [LARGE SCALE GENOMIC DNA]</scope>
    <source>
        <strain evidence="21">CC-503</strain>
    </source>
</reference>
<comment type="catalytic activity">
    <reaction evidence="16">
        <text>phytol + CTP = phytyl phosphate + CDP + H(+)</text>
        <dbReference type="Rhea" id="RHEA:38055"/>
        <dbReference type="ChEBI" id="CHEBI:15378"/>
        <dbReference type="ChEBI" id="CHEBI:17327"/>
        <dbReference type="ChEBI" id="CHEBI:37563"/>
        <dbReference type="ChEBI" id="CHEBI:58069"/>
        <dbReference type="ChEBI" id="CHEBI:75483"/>
        <dbReference type="EC" id="2.7.1.182"/>
    </reaction>
</comment>
<feature type="compositionally biased region" description="Gly residues" evidence="18">
    <location>
        <begin position="1248"/>
        <end position="1272"/>
    </location>
</feature>
<dbReference type="Gramene" id="PNW76662">
    <property type="protein sequence ID" value="PNW76662"/>
    <property type="gene ID" value="CHLRE_11g467782v5"/>
</dbReference>
<keyword evidence="7" id="KW-0479">Metal-binding</keyword>
<keyword evidence="11" id="KW-0809">Transit peptide</keyword>
<dbReference type="GO" id="GO:0008270">
    <property type="term" value="F:zinc ion binding"/>
    <property type="evidence" value="ECO:0007669"/>
    <property type="project" value="UniProtKB-KW"/>
</dbReference>
<feature type="region of interest" description="Disordered" evidence="18">
    <location>
        <begin position="982"/>
        <end position="1010"/>
    </location>
</feature>
<dbReference type="KEGG" id="cre:CHLRE_11g467782v5"/>
<feature type="domain" description="MYND-type" evidence="19">
    <location>
        <begin position="1568"/>
        <end position="1614"/>
    </location>
</feature>
<evidence type="ECO:0000256" key="2">
    <source>
        <dbReference type="ARBA" id="ARBA00010794"/>
    </source>
</evidence>
<keyword evidence="12" id="KW-1133">Transmembrane helix</keyword>
<evidence type="ECO:0000256" key="6">
    <source>
        <dbReference type="ARBA" id="ARBA00022692"/>
    </source>
</evidence>
<feature type="region of interest" description="Disordered" evidence="18">
    <location>
        <begin position="1244"/>
        <end position="1272"/>
    </location>
</feature>
<feature type="compositionally biased region" description="Low complexity" evidence="18">
    <location>
        <begin position="288"/>
        <end position="317"/>
    </location>
</feature>
<evidence type="ECO:0000256" key="4">
    <source>
        <dbReference type="ARBA" id="ARBA00022640"/>
    </source>
</evidence>
<feature type="compositionally biased region" description="Low complexity" evidence="18">
    <location>
        <begin position="654"/>
        <end position="676"/>
    </location>
</feature>
<feature type="region of interest" description="Disordered" evidence="18">
    <location>
        <begin position="1145"/>
        <end position="1173"/>
    </location>
</feature>
<sequence>MAQLRTSETRQKPISDPEPQVLREFRLHVEKLSQNLKSQSKLYGLYQSIFNVLQPLQTWCSGHPQQRELFRHGVAILQSSDAWPLLLQWLAKGVRNLTASGSIQQLVAGALSLSPRGGQAPDGATSGSVHTHNAALMLVFTAVHTTSELAREMLLAARPRRGHLFLPSSPPPPPLLLETSCRTFRALLSSHILRAYARVAAHAADAVAAAAAASISPARGRSSAGRSGSGSSSGGSSSSGGGGSSSASSAEGLAKMALESLSVACGTCAEAVTVNEQLRRLQEELEQARPPQLPQLQRQTLQSEQPVQPLQLQGQPPRRSGKLKGQPEEAVAQARDVGPSASTSGGRGGSSSGHGGSGSSGGGSGSSSVPQEFGPLLLSEVAASGLLEHCARLLLLSAGGAATAGAGANVGAGAGLAVAGAVSSSSSSGSSGLFERLWFGLCINASKVGLEWLAHSSSSDSGSGCSSPSSGSCGGVSAALPRSAPPAPPPAPWGSCLQTYAWSQVAATLAAAGFGGGERGVWGLPAELAAGLPLLTSPEGEELTADELRRRAQSRGQGVVRLCVEPFQLLLLTLEVGLRCRLLAATAGAEVAAATAGTAAAGPAQEVVVVGPARPRAGSGAGGGKRRHGKGGGGGGGGGGIGGSGSKGRSRGETAGPSSCSSGTSTSTTGGSSVQPVGGGAGDVWSFPFSPRAAALVLIRSADLAVASVAAPPHTASNKTSAMTMTMPSSPTTPGAAAAATKATTAATAATALREKAGAVSAPATSQRRAWQQQQQQQQGPVPGLPLLRLQRDGASDLALAALSRARQLLLGQWREAAGLLAVERERPPAAAVVEEEAEAGAEAKAYGRGHGRSAGGGGSECGSHDGHSGGSSSRSSSSGGSGGGSNCDGIRSGSRGSGGGGGSAKGDSSCGGGGSAAARTGCGGAADAAIANTNTNATAAAASQGDSGSSSFPQLPLAWWRSAAAVLRCYAGMTPPPPSSLLPSLLLGAPPPPPPQPRPRPAHHQSDCDCGSCEQDPALRLSTWAREALRAEAACRPEAEDAAAPPLTPRPPRGLAVAVAGGIVPAVEAAVRAARHHPEALGIACAFLQVSPHGVVGGGGGWPLFRQLLAFAPPAQTASLITSIGKRLHAALDTAVAALAPPASANTPAGGSSGSGISGSSSTSGGGAAGAAGGMTRAAAVRQLEQCTSLITSVLPAAAFRTDGGGLAAQRRVWLLVWHAIHRWLPPLARCIRLLQLLDSSDDSGSSSGGGGSSGGGSNGGGSGGGGGGGSSRGSQELLLLCDCYSRCVLEPVAALADRAADAAGENGSGSSSSSGGGGSSQAVAAAVADAVAGSWRQWLLHEADVLGVCEVAIERLAVTPAGSEPAAAGAAAQLYCLLTYLTAAVPDSLLPVLTASPAWQRDVLSQALNPHLPAVPAAAYGDGCGNGHAGGGNYDGGCGGGGSDSQLLSEDLLERLESLVAAAEAMGLSVSQLRATAFGGPVARAEQLRSMRRPVGEGEQQALAPVELEAAAAAAAAAARVVGLGEKMEEVESEDCGAAGGGGGRAAAVEAAPPPAWAAALRCCSNPRCVNLEGEGEAGLPLSMCGGCRAARYCGGGCQRAHWGGGGHKEACKALRAGGMAAAAGAHA</sequence>
<dbReference type="GO" id="GO:0009507">
    <property type="term" value="C:chloroplast"/>
    <property type="evidence" value="ECO:0007669"/>
    <property type="project" value="UniProtKB-SubCell"/>
</dbReference>
<dbReference type="Pfam" id="PF01753">
    <property type="entry name" value="zf-MYND"/>
    <property type="match status" value="1"/>
</dbReference>
<dbReference type="InterPro" id="IPR039606">
    <property type="entry name" value="Phytol/farnesol_kinase"/>
</dbReference>
<dbReference type="PROSITE" id="PS50865">
    <property type="entry name" value="ZF_MYND_2"/>
    <property type="match status" value="1"/>
</dbReference>
<evidence type="ECO:0000256" key="11">
    <source>
        <dbReference type="ARBA" id="ARBA00022946"/>
    </source>
</evidence>
<feature type="region of interest" description="Disordered" evidence="18">
    <location>
        <begin position="844"/>
        <end position="918"/>
    </location>
</feature>
<dbReference type="GeneID" id="66055275"/>
<feature type="compositionally biased region" description="Pro residues" evidence="18">
    <location>
        <begin position="990"/>
        <end position="1000"/>
    </location>
</feature>
<proteinExistence type="inferred from homology"/>
<evidence type="ECO:0000256" key="18">
    <source>
        <dbReference type="SAM" id="MobiDB-lite"/>
    </source>
</evidence>
<dbReference type="Proteomes" id="UP000006906">
    <property type="component" value="Chromosome 11"/>
</dbReference>
<feature type="compositionally biased region" description="Gly residues" evidence="18">
    <location>
        <begin position="631"/>
        <end position="646"/>
    </location>
</feature>
<dbReference type="GO" id="GO:0016020">
    <property type="term" value="C:membrane"/>
    <property type="evidence" value="ECO:0007669"/>
    <property type="project" value="UniProtKB-SubCell"/>
</dbReference>
<evidence type="ECO:0000256" key="1">
    <source>
        <dbReference type="ARBA" id="ARBA00004508"/>
    </source>
</evidence>
<keyword evidence="9" id="KW-0418">Kinase</keyword>
<feature type="compositionally biased region" description="Low complexity" evidence="18">
    <location>
        <begin position="214"/>
        <end position="226"/>
    </location>
</feature>
<feature type="region of interest" description="Disordered" evidence="18">
    <location>
        <begin position="288"/>
        <end position="371"/>
    </location>
</feature>
<evidence type="ECO:0000256" key="8">
    <source>
        <dbReference type="ARBA" id="ARBA00022771"/>
    </source>
</evidence>